<name>A0A7J8MWV6_9ROSI</name>
<gene>
    <name evidence="1" type="ORF">Golob_006648</name>
</gene>
<evidence type="ECO:0000313" key="2">
    <source>
        <dbReference type="Proteomes" id="UP000593572"/>
    </source>
</evidence>
<organism evidence="1 2">
    <name type="scientific">Gossypium lobatum</name>
    <dbReference type="NCBI Taxonomy" id="34289"/>
    <lineage>
        <taxon>Eukaryota</taxon>
        <taxon>Viridiplantae</taxon>
        <taxon>Streptophyta</taxon>
        <taxon>Embryophyta</taxon>
        <taxon>Tracheophyta</taxon>
        <taxon>Spermatophyta</taxon>
        <taxon>Magnoliopsida</taxon>
        <taxon>eudicotyledons</taxon>
        <taxon>Gunneridae</taxon>
        <taxon>Pentapetalae</taxon>
        <taxon>rosids</taxon>
        <taxon>malvids</taxon>
        <taxon>Malvales</taxon>
        <taxon>Malvaceae</taxon>
        <taxon>Malvoideae</taxon>
        <taxon>Gossypium</taxon>
    </lineage>
</organism>
<proteinExistence type="predicted"/>
<evidence type="ECO:0000313" key="1">
    <source>
        <dbReference type="EMBL" id="MBA0569201.1"/>
    </source>
</evidence>
<dbReference type="AlphaFoldDB" id="A0A7J8MWV6"/>
<reference evidence="1 2" key="1">
    <citation type="journal article" date="2019" name="Genome Biol. Evol.">
        <title>Insights into the evolution of the New World diploid cottons (Gossypium, subgenus Houzingenia) based on genome sequencing.</title>
        <authorList>
            <person name="Grover C.E."/>
            <person name="Arick M.A. 2nd"/>
            <person name="Thrash A."/>
            <person name="Conover J.L."/>
            <person name="Sanders W.S."/>
            <person name="Peterson D.G."/>
            <person name="Frelichowski J.E."/>
            <person name="Scheffler J.A."/>
            <person name="Scheffler B.E."/>
            <person name="Wendel J.F."/>
        </authorList>
    </citation>
    <scope>NUCLEOTIDE SEQUENCE [LARGE SCALE GENOMIC DNA]</scope>
    <source>
        <strain evidence="1">157</strain>
        <tissue evidence="1">Leaf</tissue>
    </source>
</reference>
<feature type="non-terminal residue" evidence="1">
    <location>
        <position position="77"/>
    </location>
</feature>
<sequence>MGTSSIIEIEKHILGCPTFPCLKHIFVSYCGELKKLPLSSDSAKGNLLTIEEREYWWTRLEWENEATRDAFLPSFKS</sequence>
<dbReference type="Proteomes" id="UP000593572">
    <property type="component" value="Unassembled WGS sequence"/>
</dbReference>
<comment type="caution">
    <text evidence="1">The sequence shown here is derived from an EMBL/GenBank/DDBJ whole genome shotgun (WGS) entry which is preliminary data.</text>
</comment>
<dbReference type="EMBL" id="JABEZX010000010">
    <property type="protein sequence ID" value="MBA0569201.1"/>
    <property type="molecule type" value="Genomic_DNA"/>
</dbReference>
<accession>A0A7J8MWV6</accession>
<protein>
    <submittedName>
        <fullName evidence="1">Uncharacterized protein</fullName>
    </submittedName>
</protein>
<keyword evidence="2" id="KW-1185">Reference proteome</keyword>